<evidence type="ECO:0000313" key="14">
    <source>
        <dbReference type="Proteomes" id="UP001652661"/>
    </source>
</evidence>
<dbReference type="PANTHER" id="PTHR45627:SF23">
    <property type="entry name" value="AT30656P-RELATED"/>
    <property type="match status" value="1"/>
</dbReference>
<feature type="transmembrane region" description="Helical" evidence="12">
    <location>
        <begin position="699"/>
        <end position="716"/>
    </location>
</feature>
<keyword evidence="6" id="KW-0547">Nucleotide-binding</keyword>
<evidence type="ECO:0000259" key="13">
    <source>
        <dbReference type="PROSITE" id="PS50125"/>
    </source>
</evidence>
<evidence type="ECO:0000256" key="1">
    <source>
        <dbReference type="ARBA" id="ARBA00001593"/>
    </source>
</evidence>
<dbReference type="EC" id="4.6.1.1" evidence="3"/>
<keyword evidence="4 12" id="KW-0812">Transmembrane</keyword>
<reference evidence="15" key="2">
    <citation type="submission" date="2025-08" db="UniProtKB">
        <authorList>
            <consortium name="RefSeq"/>
        </authorList>
    </citation>
    <scope>IDENTIFICATION</scope>
    <source>
        <strain evidence="15">14028-0561.14</strain>
        <tissue evidence="15">Whole fly</tissue>
    </source>
</reference>
<keyword evidence="9 12" id="KW-1133">Transmembrane helix</keyword>
<dbReference type="RefSeq" id="XP_041632046.1">
    <property type="nucleotide sequence ID" value="XM_041776112.2"/>
</dbReference>
<evidence type="ECO:0000256" key="5">
    <source>
        <dbReference type="ARBA" id="ARBA00022723"/>
    </source>
</evidence>
<keyword evidence="7" id="KW-0067">ATP-binding</keyword>
<feature type="transmembrane region" description="Helical" evidence="12">
    <location>
        <begin position="163"/>
        <end position="183"/>
    </location>
</feature>
<gene>
    <name evidence="15" type="primary">LOC108076857</name>
</gene>
<feature type="transmembrane region" description="Helical" evidence="12">
    <location>
        <begin position="75"/>
        <end position="94"/>
    </location>
</feature>
<comment type="catalytic activity">
    <reaction evidence="1">
        <text>ATP = 3',5'-cyclic AMP + diphosphate</text>
        <dbReference type="Rhea" id="RHEA:15389"/>
        <dbReference type="ChEBI" id="CHEBI:30616"/>
        <dbReference type="ChEBI" id="CHEBI:33019"/>
        <dbReference type="ChEBI" id="CHEBI:58165"/>
        <dbReference type="EC" id="4.6.1.1"/>
    </reaction>
</comment>
<keyword evidence="8" id="KW-0460">Magnesium</keyword>
<keyword evidence="14" id="KW-1185">Reference proteome</keyword>
<feature type="transmembrane region" description="Helical" evidence="12">
    <location>
        <begin position="763"/>
        <end position="780"/>
    </location>
</feature>
<dbReference type="Pfam" id="PF00211">
    <property type="entry name" value="Guanylate_cyc"/>
    <property type="match status" value="2"/>
</dbReference>
<evidence type="ECO:0000256" key="8">
    <source>
        <dbReference type="ARBA" id="ARBA00022842"/>
    </source>
</evidence>
<proteinExistence type="predicted"/>
<comment type="subcellular location">
    <subcellularLocation>
        <location evidence="2">Membrane</location>
        <topology evidence="2">Multi-pass membrane protein</topology>
    </subcellularLocation>
</comment>
<dbReference type="InterPro" id="IPR001054">
    <property type="entry name" value="A/G_cyclase"/>
</dbReference>
<dbReference type="SUPFAM" id="SSF55073">
    <property type="entry name" value="Nucleotide cyclase"/>
    <property type="match status" value="2"/>
</dbReference>
<dbReference type="Proteomes" id="UP001652661">
    <property type="component" value="Chromosome 2L"/>
</dbReference>
<evidence type="ECO:0000256" key="7">
    <source>
        <dbReference type="ARBA" id="ARBA00022840"/>
    </source>
</evidence>
<keyword evidence="11" id="KW-0456">Lyase</keyword>
<feature type="transmembrane region" description="Helical" evidence="12">
    <location>
        <begin position="723"/>
        <end position="743"/>
    </location>
</feature>
<evidence type="ECO:0000256" key="10">
    <source>
        <dbReference type="ARBA" id="ARBA00023136"/>
    </source>
</evidence>
<feature type="transmembrane region" description="Helical" evidence="12">
    <location>
        <begin position="568"/>
        <end position="585"/>
    </location>
</feature>
<feature type="transmembrane region" description="Helical" evidence="12">
    <location>
        <begin position="133"/>
        <end position="156"/>
    </location>
</feature>
<feature type="transmembrane region" description="Helical" evidence="12">
    <location>
        <begin position="50"/>
        <end position="69"/>
    </location>
</feature>
<evidence type="ECO:0000256" key="11">
    <source>
        <dbReference type="ARBA" id="ARBA00023239"/>
    </source>
</evidence>
<feature type="domain" description="Guanylate cyclase" evidence="13">
    <location>
        <begin position="835"/>
        <end position="1004"/>
    </location>
</feature>
<dbReference type="InterPro" id="IPR029787">
    <property type="entry name" value="Nucleotide_cyclase"/>
</dbReference>
<evidence type="ECO:0000313" key="15">
    <source>
        <dbReference type="RefSeq" id="XP_041632046.1"/>
    </source>
</evidence>
<keyword evidence="5" id="KW-0479">Metal-binding</keyword>
<name>A0ABM3C6N7_DROKI</name>
<feature type="transmembrane region" description="Helical" evidence="12">
    <location>
        <begin position="650"/>
        <end position="667"/>
    </location>
</feature>
<feature type="transmembrane region" description="Helical" evidence="12">
    <location>
        <begin position="189"/>
        <end position="210"/>
    </location>
</feature>
<feature type="transmembrane region" description="Helical" evidence="12">
    <location>
        <begin position="106"/>
        <end position="127"/>
    </location>
</feature>
<keyword evidence="10 12" id="KW-0472">Membrane</keyword>
<dbReference type="PROSITE" id="PS50125">
    <property type="entry name" value="GUANYLATE_CYCLASE_2"/>
    <property type="match status" value="2"/>
</dbReference>
<dbReference type="GeneID" id="108076857"/>
<dbReference type="CDD" id="cd07302">
    <property type="entry name" value="CHD"/>
    <property type="match status" value="2"/>
</dbReference>
<evidence type="ECO:0000256" key="3">
    <source>
        <dbReference type="ARBA" id="ARBA00012201"/>
    </source>
</evidence>
<feature type="transmembrane region" description="Helical" evidence="12">
    <location>
        <begin position="591"/>
        <end position="615"/>
    </location>
</feature>
<accession>A0ABM3C6N7</accession>
<dbReference type="PANTHER" id="PTHR45627">
    <property type="entry name" value="ADENYLATE CYCLASE TYPE 1"/>
    <property type="match status" value="1"/>
</dbReference>
<reference evidence="14" key="1">
    <citation type="submission" date="2025-05" db="UniProtKB">
        <authorList>
            <consortium name="RefSeq"/>
        </authorList>
    </citation>
    <scope>NUCLEOTIDE SEQUENCE [LARGE SCALE GENOMIC DNA]</scope>
    <source>
        <strain evidence="14">14028-0561.14</strain>
    </source>
</reference>
<organism evidence="14 15">
    <name type="scientific">Drosophila kikkawai</name>
    <name type="common">Fruit fly</name>
    <dbReference type="NCBI Taxonomy" id="30033"/>
    <lineage>
        <taxon>Eukaryota</taxon>
        <taxon>Metazoa</taxon>
        <taxon>Ecdysozoa</taxon>
        <taxon>Arthropoda</taxon>
        <taxon>Hexapoda</taxon>
        <taxon>Insecta</taxon>
        <taxon>Pterygota</taxon>
        <taxon>Neoptera</taxon>
        <taxon>Endopterygota</taxon>
        <taxon>Diptera</taxon>
        <taxon>Brachycera</taxon>
        <taxon>Muscomorpha</taxon>
        <taxon>Ephydroidea</taxon>
        <taxon>Drosophilidae</taxon>
        <taxon>Drosophila</taxon>
        <taxon>Sophophora</taxon>
    </lineage>
</organism>
<evidence type="ECO:0000256" key="12">
    <source>
        <dbReference type="SAM" id="Phobius"/>
    </source>
</evidence>
<dbReference type="Gene3D" id="3.30.70.1230">
    <property type="entry name" value="Nucleotide cyclase"/>
    <property type="match status" value="2"/>
</dbReference>
<evidence type="ECO:0000256" key="6">
    <source>
        <dbReference type="ARBA" id="ARBA00022741"/>
    </source>
</evidence>
<dbReference type="SMART" id="SM00044">
    <property type="entry name" value="CYCc"/>
    <property type="match status" value="2"/>
</dbReference>
<evidence type="ECO:0000256" key="2">
    <source>
        <dbReference type="ARBA" id="ARBA00004141"/>
    </source>
</evidence>
<protein>
    <recommendedName>
        <fullName evidence="3">adenylate cyclase</fullName>
        <ecNumber evidence="3">4.6.1.1</ecNumber>
    </recommendedName>
</protein>
<feature type="domain" description="Guanylate cyclase" evidence="13">
    <location>
        <begin position="296"/>
        <end position="423"/>
    </location>
</feature>
<evidence type="ECO:0000256" key="4">
    <source>
        <dbReference type="ARBA" id="ARBA00022692"/>
    </source>
</evidence>
<evidence type="ECO:0000256" key="9">
    <source>
        <dbReference type="ARBA" id="ARBA00022989"/>
    </source>
</evidence>
<sequence length="1069" mass="123085">MPSSRSKCDLKYFEDIVWEPKYLKKKCKELGVDGEFNAYQIRLFRSYVRVFFMFHITVTIIHCLLVILLSEHKKYIFYDVGIYSVSCLILLLILSINFRKKIIEKYTWIMFVSSALASLTLVCADLTQCLFHYYYHDWLCGSFYDTYILFMIYTFLPIKSLSAAFVLALVVSSAYIMYFMQIVYLPKGIYASMSSDIALHLCLNVVGILYRTVNDMIVRSSFIDRHQFIKEEISLRNAQRQEKILLDSILPSTFSELLQKDIKKKIIQSQRLASTPMQISNAFRRSMAIQIHSDVSILYADVVNYTHLTTTLTVEKLVTTLHDLYARFDLAAQHYRVQRIKFLGDCYYCVAGLTDPDPDHANNAVALGIAMIAHIQEVRASQNLDINMRIGIHSGTLYAGVIGESKLQFDVWGPDVTIANVLESTGVPGAVHISEAVLRNLTARNEYTIERGPERAQRDSLLLKNRIVTYLIVFPHNVPDFSTDDQMFSSSQPSSNLPHGVTAEFNEELREEYRKMPVMKYLPSILWKFWCQEPSKDPLNSQMDICLTFYDTDLEKPYLGQSDFLSRYYFIMAWSVGAGSIYIQIMNSENIELWCLVVDSLMLVFLTVMVFILWYKKICWILYGKKNKPHTYNRLSCLIFRIHEKIQESLTIRICTFLLVISLYWIIMGISTRCSQAKFILAYIEERIYHYEANQSPCFAPWETTSMLALMTCMAFTFSHIPFMLKTIVAFIQVLIYNILIFLQFDFVFHHSITSNPYFPSEYSHAFVVIITFVTMYLKAKQTEFCKRVNFSWRVELEKKRYDASITNSSITILLNNILPSHVVDIYLNSLAKNELYYENYKMVSVMFAMLSNFEMNLSSLRILNEVITQFDLLLLHYKKHYVVEKIKIANYTYIAACGLDVNFAGSTSKPLKLGSMKEERLELVSKEDHEEVVFVMASFALDLMRTLASCNKAYNGIVQGYNLSDGMITIGISSGEIMAGIVGASKPHYDIWGDPVNMAARMETTGQSGHIHVTEESANILESYGIQANYRGQTFVKGRGFLPTYFLGIDKDHNFITKRGTRQLSLAV</sequence>